<dbReference type="Gene3D" id="3.30.565.10">
    <property type="entry name" value="Histidine kinase-like ATPase, C-terminal domain"/>
    <property type="match status" value="1"/>
</dbReference>
<dbReference type="GO" id="GO:0005886">
    <property type="term" value="C:plasma membrane"/>
    <property type="evidence" value="ECO:0007669"/>
    <property type="project" value="TreeGrafter"/>
</dbReference>
<proteinExistence type="predicted"/>
<dbReference type="PANTHER" id="PTHR45569">
    <property type="entry name" value="SENSOR PROTEIN KDPD"/>
    <property type="match status" value="1"/>
</dbReference>
<dbReference type="EC" id="2.7.13.3" evidence="1"/>
<comment type="caution">
    <text evidence="1">The sequence shown here is derived from an EMBL/GenBank/DDBJ whole genome shotgun (WGS) entry which is preliminary data.</text>
</comment>
<gene>
    <name evidence="1" type="primary">kdpD_1</name>
    <name evidence="1" type="ORF">NCTC9177_03074</name>
</gene>
<keyword evidence="1" id="KW-0808">Transferase</keyword>
<sequence length="150" mass="16557">MLFGQAEILTLDLASEGSKHAPQANEIRQHVLNTTRLVNNLLDMARIQSGGFNLHKEWLTLEEVVGSALRMLEPSLGGQHIQLDLPDPLQLVHVDGPLFERVLINLLEMPISMPAPGRTSASAPRRTPGSCRWRYGITVRGSRRAGTGYL</sequence>
<dbReference type="Proteomes" id="UP000254545">
    <property type="component" value="Unassembled WGS sequence"/>
</dbReference>
<name>A0A7H4MFV2_KLEVA</name>
<dbReference type="InterPro" id="IPR052023">
    <property type="entry name" value="Histidine_kinase_KdpD"/>
</dbReference>
<keyword evidence="1" id="KW-0418">Kinase</keyword>
<keyword evidence="1" id="KW-0406">Ion transport</keyword>
<reference evidence="1 2" key="1">
    <citation type="submission" date="2018-06" db="EMBL/GenBank/DDBJ databases">
        <authorList>
            <consortium name="Pathogen Informatics"/>
            <person name="Doyle S."/>
        </authorList>
    </citation>
    <scope>NUCLEOTIDE SEQUENCE [LARGE SCALE GENOMIC DNA]</scope>
    <source>
        <strain evidence="1 2">NCTC9177</strain>
    </source>
</reference>
<dbReference type="GO" id="GO:0000155">
    <property type="term" value="F:phosphorelay sensor kinase activity"/>
    <property type="evidence" value="ECO:0007669"/>
    <property type="project" value="TreeGrafter"/>
</dbReference>
<dbReference type="SUPFAM" id="SSF55874">
    <property type="entry name" value="ATPase domain of HSP90 chaperone/DNA topoisomerase II/histidine kinase"/>
    <property type="match status" value="1"/>
</dbReference>
<dbReference type="AlphaFoldDB" id="A0A7H4MFV2"/>
<evidence type="ECO:0000313" key="1">
    <source>
        <dbReference type="EMBL" id="STS89202.1"/>
    </source>
</evidence>
<dbReference type="PANTHER" id="PTHR45569:SF1">
    <property type="entry name" value="SENSOR PROTEIN KDPD"/>
    <property type="match status" value="1"/>
</dbReference>
<dbReference type="InterPro" id="IPR036890">
    <property type="entry name" value="HATPase_C_sf"/>
</dbReference>
<keyword evidence="1" id="KW-0813">Transport</keyword>
<accession>A0A7H4MFV2</accession>
<keyword evidence="1" id="KW-0407">Ion channel</keyword>
<organism evidence="1 2">
    <name type="scientific">Klebsiella variicola</name>
    <dbReference type="NCBI Taxonomy" id="244366"/>
    <lineage>
        <taxon>Bacteria</taxon>
        <taxon>Pseudomonadati</taxon>
        <taxon>Pseudomonadota</taxon>
        <taxon>Gammaproteobacteria</taxon>
        <taxon>Enterobacterales</taxon>
        <taxon>Enterobacteriaceae</taxon>
        <taxon>Klebsiella/Raoultella group</taxon>
        <taxon>Klebsiella</taxon>
        <taxon>Klebsiella pneumoniae complex</taxon>
    </lineage>
</organism>
<dbReference type="EMBL" id="UGKR01000003">
    <property type="protein sequence ID" value="STS89202.1"/>
    <property type="molecule type" value="Genomic_DNA"/>
</dbReference>
<protein>
    <submittedName>
        <fullName evidence="1">Osmosensitive K+ channel histidine kinase KdpD</fullName>
        <ecNumber evidence="1">2.7.13.3</ecNumber>
    </submittedName>
</protein>
<evidence type="ECO:0000313" key="2">
    <source>
        <dbReference type="Proteomes" id="UP000254545"/>
    </source>
</evidence>
<dbReference type="GO" id="GO:0034220">
    <property type="term" value="P:monoatomic ion transmembrane transport"/>
    <property type="evidence" value="ECO:0007669"/>
    <property type="project" value="UniProtKB-KW"/>
</dbReference>